<protein>
    <submittedName>
        <fullName evidence="2">SDR family oxidoreductase</fullName>
    </submittedName>
</protein>
<comment type="caution">
    <text evidence="2">The sequence shown here is derived from an EMBL/GenBank/DDBJ whole genome shotgun (WGS) entry which is preliminary data.</text>
</comment>
<accession>A0A545TSB2</accession>
<dbReference type="EMBL" id="VHSG01000010">
    <property type="protein sequence ID" value="TQV80102.1"/>
    <property type="molecule type" value="Genomic_DNA"/>
</dbReference>
<dbReference type="InterPro" id="IPR036291">
    <property type="entry name" value="NAD(P)-bd_dom_sf"/>
</dbReference>
<keyword evidence="3" id="KW-1185">Reference proteome</keyword>
<dbReference type="PRINTS" id="PR00080">
    <property type="entry name" value="SDRFAMILY"/>
</dbReference>
<proteinExistence type="inferred from homology"/>
<dbReference type="AlphaFoldDB" id="A0A545TSB2"/>
<evidence type="ECO:0000256" key="1">
    <source>
        <dbReference type="ARBA" id="ARBA00006484"/>
    </source>
</evidence>
<dbReference type="GO" id="GO:0016616">
    <property type="term" value="F:oxidoreductase activity, acting on the CH-OH group of donors, NAD or NADP as acceptor"/>
    <property type="evidence" value="ECO:0007669"/>
    <property type="project" value="TreeGrafter"/>
</dbReference>
<dbReference type="Gene3D" id="3.40.50.720">
    <property type="entry name" value="NAD(P)-binding Rossmann-like Domain"/>
    <property type="match status" value="1"/>
</dbReference>
<organism evidence="2 3">
    <name type="scientific">Exilibacterium tricleocarpae</name>
    <dbReference type="NCBI Taxonomy" id="2591008"/>
    <lineage>
        <taxon>Bacteria</taxon>
        <taxon>Pseudomonadati</taxon>
        <taxon>Pseudomonadota</taxon>
        <taxon>Gammaproteobacteria</taxon>
        <taxon>Cellvibrionales</taxon>
        <taxon>Cellvibrionaceae</taxon>
        <taxon>Exilibacterium</taxon>
    </lineage>
</organism>
<dbReference type="SUPFAM" id="SSF51735">
    <property type="entry name" value="NAD(P)-binding Rossmann-fold domains"/>
    <property type="match status" value="1"/>
</dbReference>
<dbReference type="RefSeq" id="WP_142904201.1">
    <property type="nucleotide sequence ID" value="NZ_ML660092.1"/>
</dbReference>
<dbReference type="InterPro" id="IPR002347">
    <property type="entry name" value="SDR_fam"/>
</dbReference>
<evidence type="ECO:0000313" key="2">
    <source>
        <dbReference type="EMBL" id="TQV80102.1"/>
    </source>
</evidence>
<dbReference type="CDD" id="cd05233">
    <property type="entry name" value="SDR_c"/>
    <property type="match status" value="1"/>
</dbReference>
<reference evidence="2 3" key="1">
    <citation type="submission" date="2019-06" db="EMBL/GenBank/DDBJ databases">
        <title>Whole genome sequence for Cellvibrionaceae sp. R142.</title>
        <authorList>
            <person name="Wang G."/>
        </authorList>
    </citation>
    <scope>NUCLEOTIDE SEQUENCE [LARGE SCALE GENOMIC DNA]</scope>
    <source>
        <strain evidence="2 3">R142</strain>
    </source>
</reference>
<gene>
    <name evidence="2" type="ORF">FKG94_10560</name>
</gene>
<sequence length="260" mass="27554">MTGKLAVITGGASGIGREITLALAAAGWDVAFTWFGSDRAQAALLAQLEAGAGASCGAALAQRCNAGVKSEVDHFYQCVETRFGRAPDLLVNNAGIQAWGSLLELEEHDWDRVIQTNLKGCFLNMQAFARLLVAGGKSGSIINIGSGCNKHPFPNLVSYTASKGGIEMLTQSAAVELGKHNIRVNCVAPGAIEIERTLQENPDYHTVWSAFVPLGRPGLPADVAEVVLFFASDAGRYVTGQTLYVDGGVFTQPAWPYKDP</sequence>
<dbReference type="InterPro" id="IPR020904">
    <property type="entry name" value="Sc_DH/Rdtase_CS"/>
</dbReference>
<dbReference type="Pfam" id="PF13561">
    <property type="entry name" value="adh_short_C2"/>
    <property type="match status" value="1"/>
</dbReference>
<name>A0A545TSB2_9GAMM</name>
<dbReference type="PRINTS" id="PR00081">
    <property type="entry name" value="GDHRDH"/>
</dbReference>
<dbReference type="PROSITE" id="PS00061">
    <property type="entry name" value="ADH_SHORT"/>
    <property type="match status" value="1"/>
</dbReference>
<dbReference type="GO" id="GO:0030497">
    <property type="term" value="P:fatty acid elongation"/>
    <property type="evidence" value="ECO:0007669"/>
    <property type="project" value="TreeGrafter"/>
</dbReference>
<dbReference type="FunFam" id="3.40.50.720:FF:000084">
    <property type="entry name" value="Short-chain dehydrogenase reductase"/>
    <property type="match status" value="1"/>
</dbReference>
<dbReference type="PANTHER" id="PTHR42760">
    <property type="entry name" value="SHORT-CHAIN DEHYDROGENASES/REDUCTASES FAMILY MEMBER"/>
    <property type="match status" value="1"/>
</dbReference>
<evidence type="ECO:0000313" key="3">
    <source>
        <dbReference type="Proteomes" id="UP000319732"/>
    </source>
</evidence>
<dbReference type="PANTHER" id="PTHR42760:SF40">
    <property type="entry name" value="3-OXOACYL-[ACYL-CARRIER-PROTEIN] REDUCTASE, CHLOROPLASTIC"/>
    <property type="match status" value="1"/>
</dbReference>
<dbReference type="OrthoDB" id="20590at2"/>
<comment type="similarity">
    <text evidence="1">Belongs to the short-chain dehydrogenases/reductases (SDR) family.</text>
</comment>
<dbReference type="Proteomes" id="UP000319732">
    <property type="component" value="Unassembled WGS sequence"/>
</dbReference>